<feature type="region of interest" description="Disordered" evidence="4">
    <location>
        <begin position="1"/>
        <end position="32"/>
    </location>
</feature>
<dbReference type="Pfam" id="PF08244">
    <property type="entry name" value="Glyco_hydro_32C"/>
    <property type="match status" value="1"/>
</dbReference>
<keyword evidence="3" id="KW-0326">Glycosidase</keyword>
<dbReference type="GO" id="GO:0004575">
    <property type="term" value="F:sucrose alpha-glucosidase activity"/>
    <property type="evidence" value="ECO:0007669"/>
    <property type="project" value="TreeGrafter"/>
</dbReference>
<accession>A0A1H6BW72</accession>
<organism evidence="8 9">
    <name type="scientific">Actinacidiphila yanglinensis</name>
    <dbReference type="NCBI Taxonomy" id="310779"/>
    <lineage>
        <taxon>Bacteria</taxon>
        <taxon>Bacillati</taxon>
        <taxon>Actinomycetota</taxon>
        <taxon>Actinomycetes</taxon>
        <taxon>Kitasatosporales</taxon>
        <taxon>Streptomycetaceae</taxon>
        <taxon>Actinacidiphila</taxon>
    </lineage>
</organism>
<dbReference type="EMBL" id="FNVU01000007">
    <property type="protein sequence ID" value="SEG64954.1"/>
    <property type="molecule type" value="Genomic_DNA"/>
</dbReference>
<feature type="domain" description="3-keto-alpha-glucoside-1,2-lyase/3-keto-2-hydroxy-glucal hydratase" evidence="6">
    <location>
        <begin position="535"/>
        <end position="685"/>
    </location>
</feature>
<dbReference type="SUPFAM" id="SSF75005">
    <property type="entry name" value="Arabinanase/levansucrase/invertase"/>
    <property type="match status" value="1"/>
</dbReference>
<feature type="domain" description="Glycosyl hydrolase family 32 C-terminal" evidence="7">
    <location>
        <begin position="379"/>
        <end position="520"/>
    </location>
</feature>
<evidence type="ECO:0000313" key="8">
    <source>
        <dbReference type="EMBL" id="SEG64954.1"/>
    </source>
</evidence>
<dbReference type="InterPro" id="IPR006311">
    <property type="entry name" value="TAT_signal"/>
</dbReference>
<dbReference type="PANTHER" id="PTHR42800:SF1">
    <property type="entry name" value="EXOINULINASE INUD (AFU_ORTHOLOGUE AFUA_5G00480)"/>
    <property type="match status" value="1"/>
</dbReference>
<dbReference type="OrthoDB" id="9776657at2"/>
<comment type="similarity">
    <text evidence="1">Belongs to the glycosyl hydrolase 32 family.</text>
</comment>
<dbReference type="SMART" id="SM00640">
    <property type="entry name" value="Glyco_32"/>
    <property type="match status" value="1"/>
</dbReference>
<evidence type="ECO:0000256" key="4">
    <source>
        <dbReference type="SAM" id="MobiDB-lite"/>
    </source>
</evidence>
<feature type="domain" description="Glycosyl hydrolase family 32 N-terminal" evidence="5">
    <location>
        <begin position="91"/>
        <end position="365"/>
    </location>
</feature>
<dbReference type="InterPro" id="IPR010496">
    <property type="entry name" value="AL/BT2_dom"/>
</dbReference>
<dbReference type="GO" id="GO:0005737">
    <property type="term" value="C:cytoplasm"/>
    <property type="evidence" value="ECO:0007669"/>
    <property type="project" value="TreeGrafter"/>
</dbReference>
<evidence type="ECO:0000256" key="3">
    <source>
        <dbReference type="ARBA" id="ARBA00023295"/>
    </source>
</evidence>
<dbReference type="InterPro" id="IPR023296">
    <property type="entry name" value="Glyco_hydro_beta-prop_sf"/>
</dbReference>
<keyword evidence="9" id="KW-1185">Reference proteome</keyword>
<evidence type="ECO:0000259" key="7">
    <source>
        <dbReference type="Pfam" id="PF08244"/>
    </source>
</evidence>
<evidence type="ECO:0000259" key="6">
    <source>
        <dbReference type="Pfam" id="PF06439"/>
    </source>
</evidence>
<name>A0A1H6BW72_9ACTN</name>
<keyword evidence="2" id="KW-0378">Hydrolase</keyword>
<evidence type="ECO:0000259" key="5">
    <source>
        <dbReference type="Pfam" id="PF00251"/>
    </source>
</evidence>
<reference evidence="8 9" key="1">
    <citation type="submission" date="2016-10" db="EMBL/GenBank/DDBJ databases">
        <authorList>
            <person name="de Groot N.N."/>
        </authorList>
    </citation>
    <scope>NUCLEOTIDE SEQUENCE [LARGE SCALE GENOMIC DNA]</scope>
    <source>
        <strain evidence="8 9">CGMCC 4.2023</strain>
    </source>
</reference>
<dbReference type="InterPro" id="IPR013320">
    <property type="entry name" value="ConA-like_dom_sf"/>
</dbReference>
<dbReference type="SUPFAM" id="SSF49899">
    <property type="entry name" value="Concanavalin A-like lectins/glucanases"/>
    <property type="match status" value="1"/>
</dbReference>
<dbReference type="AlphaFoldDB" id="A0A1H6BW72"/>
<dbReference type="Pfam" id="PF06439">
    <property type="entry name" value="3keto-disac_hyd"/>
    <property type="match status" value="1"/>
</dbReference>
<dbReference type="RefSeq" id="WP_103887008.1">
    <property type="nucleotide sequence ID" value="NZ_FNVU01000007.1"/>
</dbReference>
<sequence length="1008" mass="107130">MVDSTFPPAPASSAATPSDPAPRPQEGSLTSPLANRRTFLTGAAAVTALTFLPAALRGSQAYADSPADYPEYPYPTTKIGAYDEYYRGQFHFSSRIGWMNDINGPLYYRGTYHMFYQHNPHGLVWDTMHWGHATSPDLVHWTQQAVALEPGVQPGNLWSGAGVVDKHNVTGLKKGPDDPIVVFTGTGGVLMDYSTDGARTFTSYGNGRVVAAPPAASTDSRDPKVLWDEAHQKWVMVFWSNEGGNGYDIYTSTNLLDWTYASRLTADWLFECPDMYPMRVDGGSTVKWVINAASTKYVVGDFDGTHFTTDWTAPQQMDVGRNAYAGQVFNDMPDGRIVQMAWQQGNFGTVWTGNATFPAELRLVTTPAGLRVTRQPIAEIASLRTGGRTWSDRMISADPAGNPLAGISADGYEVIAEFDTTSASATSFGVRVHTYADGTGNADVVYDLTRQTLMGTAMPPVNGRVKIRVLVDRGQLEVFGNDGLFSSSNNLDFDPALAARGIAVHAEGGRVRLVSLQFHELRRAWPDFIPTTNPGSNIAGPWQAHGGTWKDLADGNKATAHGQGFYLGAQSGTDFRYEADVSLDGAAAAGLTFRADATARHHYTATLDAAQGGQVTLWRPGAVLATHTARIDPKKSHHLAVTAVGPHLQVFLDGAPAPVIDVTDTTYGSGLFGLNVQDGAATLRNANAGLLSDLTGDWQLLDGSIWTDTPAGRRGWATADGFLLNSATGSDFSYEADLSLGSAVAIGLTFRADATASGHYTANINTSGGGQIKLWRPGLDIATHSTPITPGQTYHLKVVAEGARLRVFLGDDPNPVIDALDSTYGSGRFGINVFSGAATFQQAELTQGRPPAFTTNLAGPWHTVSGAWAATADGQQGAAPGDGFSLSSSSGTDFRYEADLSLGSAAAAGLTFRADATASAHYTANINTSGGGQIKLWRPGQDIATYATPVDPQKSYHLKVVTSGPRIQVFLGDGTAPVIDVTDTTYGSGLLGLNVYDGAMTAQNAEVH</sequence>
<dbReference type="GO" id="GO:0005987">
    <property type="term" value="P:sucrose catabolic process"/>
    <property type="evidence" value="ECO:0007669"/>
    <property type="project" value="TreeGrafter"/>
</dbReference>
<evidence type="ECO:0000313" key="9">
    <source>
        <dbReference type="Proteomes" id="UP000236754"/>
    </source>
</evidence>
<dbReference type="Gene3D" id="2.60.120.560">
    <property type="entry name" value="Exo-inulinase, domain 1"/>
    <property type="match status" value="4"/>
</dbReference>
<dbReference type="Proteomes" id="UP000236754">
    <property type="component" value="Unassembled WGS sequence"/>
</dbReference>
<dbReference type="PANTHER" id="PTHR42800">
    <property type="entry name" value="EXOINULINASE INUD (AFU_ORTHOLOGUE AFUA_5G00480)"/>
    <property type="match status" value="1"/>
</dbReference>
<evidence type="ECO:0000256" key="1">
    <source>
        <dbReference type="ARBA" id="ARBA00009902"/>
    </source>
</evidence>
<gene>
    <name evidence="8" type="ORF">SAMN05216223_107302</name>
</gene>
<dbReference type="Pfam" id="PF00251">
    <property type="entry name" value="Glyco_hydro_32N"/>
    <property type="match status" value="1"/>
</dbReference>
<dbReference type="InterPro" id="IPR001362">
    <property type="entry name" value="Glyco_hydro_32"/>
</dbReference>
<proteinExistence type="inferred from homology"/>
<dbReference type="PROSITE" id="PS51318">
    <property type="entry name" value="TAT"/>
    <property type="match status" value="1"/>
</dbReference>
<dbReference type="InterPro" id="IPR013148">
    <property type="entry name" value="Glyco_hydro_32_N"/>
</dbReference>
<dbReference type="CDD" id="cd18622">
    <property type="entry name" value="GH32_Inu-like"/>
    <property type="match status" value="1"/>
</dbReference>
<protein>
    <submittedName>
        <fullName evidence="8">Fructan beta-fructosidase</fullName>
    </submittedName>
</protein>
<dbReference type="Gene3D" id="2.115.10.20">
    <property type="entry name" value="Glycosyl hydrolase domain, family 43"/>
    <property type="match status" value="1"/>
</dbReference>
<dbReference type="InterPro" id="IPR013189">
    <property type="entry name" value="Glyco_hydro_32_C"/>
</dbReference>
<evidence type="ECO:0000256" key="2">
    <source>
        <dbReference type="ARBA" id="ARBA00022801"/>
    </source>
</evidence>